<accession>A0A3Q7G487</accession>
<dbReference type="EnsemblPlants" id="Solyc03g026410.2.1">
    <property type="protein sequence ID" value="Solyc03g026410.2.1"/>
    <property type="gene ID" value="Solyc03g026410.2"/>
</dbReference>
<feature type="domain" description="F-box" evidence="2">
    <location>
        <begin position="31"/>
        <end position="70"/>
    </location>
</feature>
<name>A0A3Q7G487_SOLLC</name>
<dbReference type="InterPro" id="IPR001810">
    <property type="entry name" value="F-box_dom"/>
</dbReference>
<dbReference type="Gramene" id="Solyc03g026410.2.1">
    <property type="protein sequence ID" value="Solyc03g026410.2.1"/>
    <property type="gene ID" value="Solyc03g026410.2"/>
</dbReference>
<evidence type="ECO:0000256" key="1">
    <source>
        <dbReference type="SAM" id="Phobius"/>
    </source>
</evidence>
<keyword evidence="4" id="KW-1185">Reference proteome</keyword>
<dbReference type="Pfam" id="PF12937">
    <property type="entry name" value="F-box-like"/>
    <property type="match status" value="1"/>
</dbReference>
<dbReference type="Gene3D" id="3.80.10.10">
    <property type="entry name" value="Ribonuclease Inhibitor"/>
    <property type="match status" value="1"/>
</dbReference>
<dbReference type="InParanoid" id="A0A3Q7G487"/>
<keyword evidence="1" id="KW-0472">Membrane</keyword>
<dbReference type="AlphaFoldDB" id="A0A3Q7G487"/>
<protein>
    <recommendedName>
        <fullName evidence="2">F-box domain-containing protein</fullName>
    </recommendedName>
</protein>
<organism evidence="3">
    <name type="scientific">Solanum lycopersicum</name>
    <name type="common">Tomato</name>
    <name type="synonym">Lycopersicon esculentum</name>
    <dbReference type="NCBI Taxonomy" id="4081"/>
    <lineage>
        <taxon>Eukaryota</taxon>
        <taxon>Viridiplantae</taxon>
        <taxon>Streptophyta</taxon>
        <taxon>Embryophyta</taxon>
        <taxon>Tracheophyta</taxon>
        <taxon>Spermatophyta</taxon>
        <taxon>Magnoliopsida</taxon>
        <taxon>eudicotyledons</taxon>
        <taxon>Gunneridae</taxon>
        <taxon>Pentapetalae</taxon>
        <taxon>asterids</taxon>
        <taxon>lamiids</taxon>
        <taxon>Solanales</taxon>
        <taxon>Solanaceae</taxon>
        <taxon>Solanoideae</taxon>
        <taxon>Solaneae</taxon>
        <taxon>Solanum</taxon>
        <taxon>Solanum subgen. Lycopersicon</taxon>
    </lineage>
</organism>
<dbReference type="InterPro" id="IPR032675">
    <property type="entry name" value="LRR_dom_sf"/>
</dbReference>
<reference evidence="3" key="2">
    <citation type="submission" date="2019-01" db="UniProtKB">
        <authorList>
            <consortium name="EnsemblPlants"/>
        </authorList>
    </citation>
    <scope>IDENTIFICATION</scope>
    <source>
        <strain evidence="3">cv. Heinz 1706</strain>
    </source>
</reference>
<evidence type="ECO:0000259" key="2">
    <source>
        <dbReference type="Pfam" id="PF12937"/>
    </source>
</evidence>
<feature type="transmembrane region" description="Helical" evidence="1">
    <location>
        <begin position="109"/>
        <end position="126"/>
    </location>
</feature>
<sequence length="151" mass="17798">MEFQKKRKIEVVAMGNGDSSVRRCENLDINILVMIFLSLGLFQLVYAISQVCRAWPLTCCDPRLWKTLDLSEFRRLKTYGVSRKKKIEVVAMENEDSSVRRWEDFDSNILVMIFLSFGLFQWIHAISQVRRAWQLTCCDPRLRKTWTCPTI</sequence>
<keyword evidence="1" id="KW-0812">Transmembrane</keyword>
<keyword evidence="1" id="KW-1133">Transmembrane helix</keyword>
<dbReference type="SUPFAM" id="SSF81383">
    <property type="entry name" value="F-box domain"/>
    <property type="match status" value="1"/>
</dbReference>
<reference evidence="3" key="1">
    <citation type="journal article" date="2012" name="Nature">
        <title>The tomato genome sequence provides insights into fleshy fruit evolution.</title>
        <authorList>
            <consortium name="Tomato Genome Consortium"/>
        </authorList>
    </citation>
    <scope>NUCLEOTIDE SEQUENCE [LARGE SCALE GENOMIC DNA]</scope>
    <source>
        <strain evidence="3">cv. Heinz 1706</strain>
    </source>
</reference>
<proteinExistence type="predicted"/>
<dbReference type="InterPro" id="IPR036047">
    <property type="entry name" value="F-box-like_dom_sf"/>
</dbReference>
<evidence type="ECO:0000313" key="4">
    <source>
        <dbReference type="Proteomes" id="UP000004994"/>
    </source>
</evidence>
<dbReference type="Proteomes" id="UP000004994">
    <property type="component" value="Chromosome 3"/>
</dbReference>
<evidence type="ECO:0000313" key="3">
    <source>
        <dbReference type="EnsemblPlants" id="Solyc03g026410.2.1"/>
    </source>
</evidence>
<feature type="transmembrane region" description="Helical" evidence="1">
    <location>
        <begin position="29"/>
        <end position="48"/>
    </location>
</feature>